<dbReference type="CDD" id="cd04301">
    <property type="entry name" value="NAT_SF"/>
    <property type="match status" value="1"/>
</dbReference>
<reference evidence="4" key="1">
    <citation type="submission" date="2012-04" db="EMBL/GenBank/DDBJ databases">
        <authorList>
            <person name="Borisov I.G."/>
            <person name="Ivanikova N.V."/>
            <person name="Pinevich A.V."/>
        </authorList>
    </citation>
    <scope>NUCLEOTIDE SEQUENCE</scope>
    <source>
        <strain evidence="4">CALU 1027</strain>
    </source>
</reference>
<feature type="domain" description="N-acetyltransferase" evidence="3">
    <location>
        <begin position="10"/>
        <end position="146"/>
    </location>
</feature>
<evidence type="ECO:0000313" key="4">
    <source>
        <dbReference type="EMBL" id="KKI98261.1"/>
    </source>
</evidence>
<proteinExistence type="predicted"/>
<dbReference type="EMBL" id="AJTX02000010">
    <property type="protein sequence ID" value="KKI98261.1"/>
    <property type="molecule type" value="Genomic_DNA"/>
</dbReference>
<sequence>MVDFYSHEGLSLDAGVITALETLLATPSYGQVYVIEPLAPAWDGSPPVPSSPAQPQAQPVGYLVLTYGYSLEFQGRTALLDELYLPPAHRGQGLGTQALEFVIQTCCDQGIHLLFLEARPENIKAQALYERLGFRKNDRDIMLRRL</sequence>
<keyword evidence="2" id="KW-0012">Acyltransferase</keyword>
<protein>
    <recommendedName>
        <fullName evidence="3">N-acetyltransferase domain-containing protein</fullName>
    </recommendedName>
</protein>
<dbReference type="STRING" id="317619.GCA_000332315_02963"/>
<dbReference type="Proteomes" id="UP000034681">
    <property type="component" value="Unassembled WGS sequence"/>
</dbReference>
<dbReference type="InterPro" id="IPR016181">
    <property type="entry name" value="Acyl_CoA_acyltransferase"/>
</dbReference>
<evidence type="ECO:0000313" key="5">
    <source>
        <dbReference type="Proteomes" id="UP000034681"/>
    </source>
</evidence>
<evidence type="ECO:0000259" key="3">
    <source>
        <dbReference type="PROSITE" id="PS51186"/>
    </source>
</evidence>
<dbReference type="eggNOG" id="COG0456">
    <property type="taxonomic scope" value="Bacteria"/>
</dbReference>
<evidence type="ECO:0000256" key="2">
    <source>
        <dbReference type="ARBA" id="ARBA00023315"/>
    </source>
</evidence>
<dbReference type="SUPFAM" id="SSF55729">
    <property type="entry name" value="Acyl-CoA N-acyltransferases (Nat)"/>
    <property type="match status" value="1"/>
</dbReference>
<dbReference type="PANTHER" id="PTHR43877">
    <property type="entry name" value="AMINOALKYLPHOSPHONATE N-ACETYLTRANSFERASE-RELATED-RELATED"/>
    <property type="match status" value="1"/>
</dbReference>
<dbReference type="PROSITE" id="PS51186">
    <property type="entry name" value="GNAT"/>
    <property type="match status" value="1"/>
</dbReference>
<dbReference type="InterPro" id="IPR000182">
    <property type="entry name" value="GNAT_dom"/>
</dbReference>
<dbReference type="InterPro" id="IPR050832">
    <property type="entry name" value="Bact_Acetyltransf"/>
</dbReference>
<organism evidence="4 5">
    <name type="scientific">Prochlorothrix hollandica PCC 9006 = CALU 1027</name>
    <dbReference type="NCBI Taxonomy" id="317619"/>
    <lineage>
        <taxon>Bacteria</taxon>
        <taxon>Bacillati</taxon>
        <taxon>Cyanobacteriota</taxon>
        <taxon>Cyanophyceae</taxon>
        <taxon>Prochlorotrichales</taxon>
        <taxon>Prochlorotrichaceae</taxon>
        <taxon>Prochlorothrix</taxon>
    </lineage>
</organism>
<keyword evidence="1" id="KW-0808">Transferase</keyword>
<dbReference type="Gene3D" id="3.40.630.30">
    <property type="match status" value="1"/>
</dbReference>
<accession>A0A0M2PV56</accession>
<comment type="caution">
    <text evidence="4">The sequence shown here is derived from an EMBL/GenBank/DDBJ whole genome shotgun (WGS) entry which is preliminary data.</text>
</comment>
<name>A0A0M2PV56_PROHO</name>
<dbReference type="AlphaFoldDB" id="A0A0M2PV56"/>
<keyword evidence="5" id="KW-1185">Reference proteome</keyword>
<gene>
    <name evidence="4" type="ORF">PROH_20400</name>
</gene>
<dbReference type="GO" id="GO:0016747">
    <property type="term" value="F:acyltransferase activity, transferring groups other than amino-acyl groups"/>
    <property type="evidence" value="ECO:0007669"/>
    <property type="project" value="InterPro"/>
</dbReference>
<evidence type="ECO:0000256" key="1">
    <source>
        <dbReference type="ARBA" id="ARBA00022679"/>
    </source>
</evidence>
<dbReference type="Pfam" id="PF00583">
    <property type="entry name" value="Acetyltransf_1"/>
    <property type="match status" value="1"/>
</dbReference>